<protein>
    <submittedName>
        <fullName evidence="4">Cytochrome P450</fullName>
    </submittedName>
</protein>
<reference evidence="4 5" key="1">
    <citation type="submission" date="2021-03" db="EMBL/GenBank/DDBJ databases">
        <title>Sequencing the genomes of 1000 actinobacteria strains.</title>
        <authorList>
            <person name="Klenk H.-P."/>
        </authorList>
    </citation>
    <scope>NUCLEOTIDE SEQUENCE [LARGE SCALE GENOMIC DNA]</scope>
    <source>
        <strain evidence="4 5">DSM 45510</strain>
    </source>
</reference>
<keyword evidence="2" id="KW-0349">Heme</keyword>
<dbReference type="InterPro" id="IPR001128">
    <property type="entry name" value="Cyt_P450"/>
</dbReference>
<keyword evidence="2" id="KW-0560">Oxidoreductase</keyword>
<feature type="region of interest" description="Disordered" evidence="3">
    <location>
        <begin position="375"/>
        <end position="474"/>
    </location>
</feature>
<name>A0ABS4Q152_9PSEU</name>
<dbReference type="PRINTS" id="PR00359">
    <property type="entry name" value="BP450"/>
</dbReference>
<comment type="caution">
    <text evidence="4">The sequence shown here is derived from an EMBL/GenBank/DDBJ whole genome shotgun (WGS) entry which is preliminary data.</text>
</comment>
<dbReference type="Proteomes" id="UP000741013">
    <property type="component" value="Unassembled WGS sequence"/>
</dbReference>
<evidence type="ECO:0000256" key="2">
    <source>
        <dbReference type="RuleBase" id="RU000461"/>
    </source>
</evidence>
<dbReference type="InterPro" id="IPR036396">
    <property type="entry name" value="Cyt_P450_sf"/>
</dbReference>
<dbReference type="PROSITE" id="PS00086">
    <property type="entry name" value="CYTOCHROME_P450"/>
    <property type="match status" value="1"/>
</dbReference>
<evidence type="ECO:0000313" key="4">
    <source>
        <dbReference type="EMBL" id="MBP2185308.1"/>
    </source>
</evidence>
<evidence type="ECO:0000313" key="5">
    <source>
        <dbReference type="Proteomes" id="UP000741013"/>
    </source>
</evidence>
<sequence length="474" mass="51213">MAKSAEEVLAELDLYAEDQREQLLAAAALARTRCPVLHSVADGGYHVLTRYEDVRAVCADPGAFSSRTPSLRGVPVRVIPVDTDPPDHRKYRQLLDPYFSHAFLQRYTGQLRELADATVDAFAERGAFDAVGDFAIPFSAGSLARVVFATDNEELVARGVAAAKDAAVTSSPEAFQSLAGLAVEALAQAGKGGEDSVLRALATATIDGRPLTLEERLGVVTTLFLGGLDTTRGVIANIAYHLATRDDIEPILRQPGGWQRELEEFLRLETTVAFMARTATRDTEIGGVPIPAGDRIAVFFAAANRDPDRFDRPDELVFDRRAIPHLSFGFGIHHCLGLHFARLQLAIAFEALLARATGFHLASGAEIPRQVGFRSTVPTGWTSGSDGSPGYDRVTGGYDEEVQQGRPREVGRRQPEFGRHHRGRHHQRHPRGRPRGQGVQGKPAVPGAQREVRQDGGPPPGQDPPGVTGLSGRA</sequence>
<keyword evidence="5" id="KW-1185">Reference proteome</keyword>
<dbReference type="SUPFAM" id="SSF48264">
    <property type="entry name" value="Cytochrome P450"/>
    <property type="match status" value="1"/>
</dbReference>
<dbReference type="PANTHER" id="PTHR46696:SF6">
    <property type="entry name" value="P450, PUTATIVE (EUROFUNG)-RELATED"/>
    <property type="match status" value="1"/>
</dbReference>
<feature type="compositionally biased region" description="Basic residues" evidence="3">
    <location>
        <begin position="419"/>
        <end position="434"/>
    </location>
</feature>
<organism evidence="4 5">
    <name type="scientific">Amycolatopsis magusensis</name>
    <dbReference type="NCBI Taxonomy" id="882444"/>
    <lineage>
        <taxon>Bacteria</taxon>
        <taxon>Bacillati</taxon>
        <taxon>Actinomycetota</taxon>
        <taxon>Actinomycetes</taxon>
        <taxon>Pseudonocardiales</taxon>
        <taxon>Pseudonocardiaceae</taxon>
        <taxon>Amycolatopsis</taxon>
    </lineage>
</organism>
<gene>
    <name evidence="4" type="ORF">JOM49_006834</name>
</gene>
<dbReference type="InterPro" id="IPR017972">
    <property type="entry name" value="Cyt_P450_CS"/>
</dbReference>
<keyword evidence="2" id="KW-0408">Iron</keyword>
<dbReference type="Gene3D" id="1.10.630.10">
    <property type="entry name" value="Cytochrome P450"/>
    <property type="match status" value="1"/>
</dbReference>
<evidence type="ECO:0000256" key="3">
    <source>
        <dbReference type="SAM" id="MobiDB-lite"/>
    </source>
</evidence>
<dbReference type="Pfam" id="PF00067">
    <property type="entry name" value="p450"/>
    <property type="match status" value="1"/>
</dbReference>
<dbReference type="EMBL" id="JAGGMS010000001">
    <property type="protein sequence ID" value="MBP2185308.1"/>
    <property type="molecule type" value="Genomic_DNA"/>
</dbReference>
<feature type="compositionally biased region" description="Basic and acidic residues" evidence="3">
    <location>
        <begin position="406"/>
        <end position="418"/>
    </location>
</feature>
<dbReference type="PANTHER" id="PTHR46696">
    <property type="entry name" value="P450, PUTATIVE (EUROFUNG)-RELATED"/>
    <property type="match status" value="1"/>
</dbReference>
<proteinExistence type="inferred from homology"/>
<dbReference type="InterPro" id="IPR002397">
    <property type="entry name" value="Cyt_P450_B"/>
</dbReference>
<comment type="similarity">
    <text evidence="1 2">Belongs to the cytochrome P450 family.</text>
</comment>
<keyword evidence="2" id="KW-0503">Monooxygenase</keyword>
<accession>A0ABS4Q152</accession>
<keyword evidence="2" id="KW-0479">Metal-binding</keyword>
<feature type="compositionally biased region" description="Polar residues" evidence="3">
    <location>
        <begin position="376"/>
        <end position="386"/>
    </location>
</feature>
<evidence type="ECO:0000256" key="1">
    <source>
        <dbReference type="ARBA" id="ARBA00010617"/>
    </source>
</evidence>